<protein>
    <recommendedName>
        <fullName evidence="2">Radical SAM core domain-containing protein</fullName>
    </recommendedName>
</protein>
<feature type="non-terminal residue" evidence="1">
    <location>
        <position position="1"/>
    </location>
</feature>
<sequence>ENKLILNVTSNGKLLIPLKDKDLKEVLKNITMISLSFDNYKIKDMKDFKEYYNLVKRIKKLNIQVGSNYLVESDNQLMFIRKIETLFKMGVDRVFALCLKNIPTNILSMKKAYTYLTLKYKHFYIDDLTKQILEEDKYKDWCKECHYFKDLISINEKGFITGCSFDDENKALLKLENPEDILKIVGIQGEKRFSCPYLIPKQEEIIEVKGGLNRNVTKS</sequence>
<dbReference type="InterPro" id="IPR058240">
    <property type="entry name" value="rSAM_sf"/>
</dbReference>
<organism evidence="1">
    <name type="scientific">marine sediment metagenome</name>
    <dbReference type="NCBI Taxonomy" id="412755"/>
    <lineage>
        <taxon>unclassified sequences</taxon>
        <taxon>metagenomes</taxon>
        <taxon>ecological metagenomes</taxon>
    </lineage>
</organism>
<evidence type="ECO:0000313" key="1">
    <source>
        <dbReference type="EMBL" id="GAI41870.1"/>
    </source>
</evidence>
<gene>
    <name evidence="1" type="ORF">S06H3_52133</name>
</gene>
<name>X1PRY6_9ZZZZ</name>
<dbReference type="AlphaFoldDB" id="X1PRY6"/>
<evidence type="ECO:0008006" key="2">
    <source>
        <dbReference type="Google" id="ProtNLM"/>
    </source>
</evidence>
<reference evidence="1" key="1">
    <citation type="journal article" date="2014" name="Front. Microbiol.">
        <title>High frequency of phylogenetically diverse reductive dehalogenase-homologous genes in deep subseafloor sedimentary metagenomes.</title>
        <authorList>
            <person name="Kawai M."/>
            <person name="Futagami T."/>
            <person name="Toyoda A."/>
            <person name="Takaki Y."/>
            <person name="Nishi S."/>
            <person name="Hori S."/>
            <person name="Arai W."/>
            <person name="Tsubouchi T."/>
            <person name="Morono Y."/>
            <person name="Uchiyama I."/>
            <person name="Ito T."/>
            <person name="Fujiyama A."/>
            <person name="Inagaki F."/>
            <person name="Takami H."/>
        </authorList>
    </citation>
    <scope>NUCLEOTIDE SEQUENCE</scope>
    <source>
        <strain evidence="1">Expedition CK06-06</strain>
    </source>
</reference>
<dbReference type="SUPFAM" id="SSF102114">
    <property type="entry name" value="Radical SAM enzymes"/>
    <property type="match status" value="1"/>
</dbReference>
<proteinExistence type="predicted"/>
<dbReference type="EMBL" id="BARV01033128">
    <property type="protein sequence ID" value="GAI41870.1"/>
    <property type="molecule type" value="Genomic_DNA"/>
</dbReference>
<accession>X1PRY6</accession>
<comment type="caution">
    <text evidence="1">The sequence shown here is derived from an EMBL/GenBank/DDBJ whole genome shotgun (WGS) entry which is preliminary data.</text>
</comment>